<dbReference type="InterPro" id="IPR014729">
    <property type="entry name" value="Rossmann-like_a/b/a_fold"/>
</dbReference>
<dbReference type="SUPFAM" id="SSF52402">
    <property type="entry name" value="Adenine nucleotide alpha hydrolases-like"/>
    <property type="match status" value="1"/>
</dbReference>
<reference evidence="5 6" key="1">
    <citation type="journal article" date="2011" name="J. Bacteriol.">
        <title>Complete genome sequence of Metallosphaera cuprina, a metal sulfide-oxidizing archaeon from a hot spring.</title>
        <authorList>
            <person name="Liu L.J."/>
            <person name="You X.Y."/>
            <person name="Zheng H."/>
            <person name="Wang S."/>
            <person name="Jiang C.Y."/>
            <person name="Liu S.J."/>
        </authorList>
    </citation>
    <scope>NUCLEOTIDE SEQUENCE [LARGE SCALE GENOMIC DNA]</scope>
    <source>
        <strain evidence="5 6">Ar-4</strain>
    </source>
</reference>
<dbReference type="SMART" id="SM00893">
    <property type="entry name" value="ETF"/>
    <property type="match status" value="1"/>
</dbReference>
<evidence type="ECO:0000313" key="6">
    <source>
        <dbReference type="Proteomes" id="UP000007812"/>
    </source>
</evidence>
<dbReference type="GO" id="GO:0009055">
    <property type="term" value="F:electron transfer activity"/>
    <property type="evidence" value="ECO:0007669"/>
    <property type="project" value="InterPro"/>
</dbReference>
<dbReference type="PIRSF" id="PIRSF000089">
    <property type="entry name" value="Electra_flavoP_a"/>
    <property type="match status" value="1"/>
</dbReference>
<dbReference type="FunFam" id="3.40.50.1220:FF:000004">
    <property type="entry name" value="Electron transfer flavoprotein"/>
    <property type="match status" value="1"/>
</dbReference>
<dbReference type="STRING" id="1006006.Mcup_1737"/>
<dbReference type="InterPro" id="IPR014731">
    <property type="entry name" value="ETF_asu_C"/>
</dbReference>
<dbReference type="AlphaFoldDB" id="F4G0F3"/>
<dbReference type="PANTHER" id="PTHR43153:SF11">
    <property type="entry name" value="ELECTRON TRANSFER FLAVOPROTEIN, SUBUNIT ALPHA (ETFA)"/>
    <property type="match status" value="1"/>
</dbReference>
<keyword evidence="2" id="KW-0813">Transport</keyword>
<dbReference type="HOGENOM" id="CLU_034178_0_1_2"/>
<dbReference type="RefSeq" id="WP_013738338.1">
    <property type="nucleotide sequence ID" value="NC_015435.1"/>
</dbReference>
<dbReference type="GO" id="GO:0033539">
    <property type="term" value="P:fatty acid beta-oxidation using acyl-CoA dehydrogenase"/>
    <property type="evidence" value="ECO:0007669"/>
    <property type="project" value="TreeGrafter"/>
</dbReference>
<evidence type="ECO:0000256" key="1">
    <source>
        <dbReference type="ARBA" id="ARBA00005817"/>
    </source>
</evidence>
<protein>
    <submittedName>
        <fullName evidence="5">Electron transfer flavoprotein, alpha subunit</fullName>
    </submittedName>
</protein>
<evidence type="ECO:0000256" key="3">
    <source>
        <dbReference type="ARBA" id="ARBA00022630"/>
    </source>
</evidence>
<gene>
    <name evidence="5" type="ordered locus">Mcup_1737</name>
</gene>
<keyword evidence="3" id="KW-0285">Flavoprotein</keyword>
<dbReference type="eggNOG" id="arCOG00447">
    <property type="taxonomic scope" value="Archaea"/>
</dbReference>
<sequence>MKILVVSEDPEYFRSASALAQKLSDDVEGIHPSESSYVKKLYLPKLDGFWELSLVDVAFKINPNLVIAGGTKRDKTFAFSLAGKMKSSVASDVFDVRLDNDGLIVKRPVYSGVGIATIRLKLPSVITIQKNTLEPKTFNTLIEKVTLTNSNVILKERKAVQQTVSLDKAKIIVSVGRGMGSKENVKYAEELASVLKGAVGGSRPVTAEMGWLPEDRQIGLSGNKVKPQLYLALGISGQPQHIAGIRDSKIIVAVNKDKNAPISENCDYLVVGDAIEFCKIMTKRLSK</sequence>
<dbReference type="SUPFAM" id="SSF52467">
    <property type="entry name" value="DHS-like NAD/FAD-binding domain"/>
    <property type="match status" value="1"/>
</dbReference>
<evidence type="ECO:0000313" key="5">
    <source>
        <dbReference type="EMBL" id="AEB95840.1"/>
    </source>
</evidence>
<accession>F4G0F3</accession>
<dbReference type="InterPro" id="IPR029035">
    <property type="entry name" value="DHS-like_NAD/FAD-binding_dom"/>
</dbReference>
<dbReference type="Proteomes" id="UP000007812">
    <property type="component" value="Chromosome"/>
</dbReference>
<dbReference type="GO" id="GO:0050660">
    <property type="term" value="F:flavin adenine dinucleotide binding"/>
    <property type="evidence" value="ECO:0007669"/>
    <property type="project" value="InterPro"/>
</dbReference>
<name>F4G0F3_METCR</name>
<dbReference type="Gene3D" id="3.40.50.620">
    <property type="entry name" value="HUPs"/>
    <property type="match status" value="1"/>
</dbReference>
<keyword evidence="6" id="KW-1185">Reference proteome</keyword>
<dbReference type="Pfam" id="PF01012">
    <property type="entry name" value="ETF"/>
    <property type="match status" value="1"/>
</dbReference>
<proteinExistence type="inferred from homology"/>
<dbReference type="Gene3D" id="3.40.50.1220">
    <property type="entry name" value="TPP-binding domain"/>
    <property type="match status" value="1"/>
</dbReference>
<dbReference type="EMBL" id="CP002656">
    <property type="protein sequence ID" value="AEB95840.1"/>
    <property type="molecule type" value="Genomic_DNA"/>
</dbReference>
<dbReference type="OrthoDB" id="307696at2157"/>
<feature type="domain" description="Electron transfer flavoprotein alpha/beta-subunit N-terminal" evidence="4">
    <location>
        <begin position="3"/>
        <end position="158"/>
    </location>
</feature>
<evidence type="ECO:0000256" key="2">
    <source>
        <dbReference type="ARBA" id="ARBA00022448"/>
    </source>
</evidence>
<dbReference type="InterPro" id="IPR001308">
    <property type="entry name" value="ETF_a/FixB"/>
</dbReference>
<dbReference type="PANTHER" id="PTHR43153">
    <property type="entry name" value="ELECTRON TRANSFER FLAVOPROTEIN ALPHA"/>
    <property type="match status" value="1"/>
</dbReference>
<dbReference type="PATRIC" id="fig|1006006.8.peg.1744"/>
<dbReference type="KEGG" id="mcn:Mcup_1737"/>
<dbReference type="Pfam" id="PF00766">
    <property type="entry name" value="ETF_alpha"/>
    <property type="match status" value="1"/>
</dbReference>
<dbReference type="GeneID" id="10493926"/>
<comment type="similarity">
    <text evidence="1">Belongs to the ETF alpha-subunit/FixB family.</text>
</comment>
<organism evidence="5 6">
    <name type="scientific">Metallosphaera cuprina (strain Ar-4)</name>
    <dbReference type="NCBI Taxonomy" id="1006006"/>
    <lineage>
        <taxon>Archaea</taxon>
        <taxon>Thermoproteota</taxon>
        <taxon>Thermoprotei</taxon>
        <taxon>Sulfolobales</taxon>
        <taxon>Sulfolobaceae</taxon>
        <taxon>Metallosphaera</taxon>
    </lineage>
</organism>
<evidence type="ECO:0000259" key="4">
    <source>
        <dbReference type="SMART" id="SM00893"/>
    </source>
</evidence>
<dbReference type="InterPro" id="IPR014730">
    <property type="entry name" value="ETF_a/b_N"/>
</dbReference>